<proteinExistence type="predicted"/>
<gene>
    <name evidence="1" type="ORF">CLUMA_CG016907</name>
</gene>
<sequence length="70" mass="8270">MDKRGNEVTECEHETITINMMKMKFMFICDQDMNGISYEIFKYKRSFIDSTSKKRLKPLACLPLTLRLGE</sequence>
<accession>A0A1J1IUV7</accession>
<organism evidence="1 2">
    <name type="scientific">Clunio marinus</name>
    <dbReference type="NCBI Taxonomy" id="568069"/>
    <lineage>
        <taxon>Eukaryota</taxon>
        <taxon>Metazoa</taxon>
        <taxon>Ecdysozoa</taxon>
        <taxon>Arthropoda</taxon>
        <taxon>Hexapoda</taxon>
        <taxon>Insecta</taxon>
        <taxon>Pterygota</taxon>
        <taxon>Neoptera</taxon>
        <taxon>Endopterygota</taxon>
        <taxon>Diptera</taxon>
        <taxon>Nematocera</taxon>
        <taxon>Chironomoidea</taxon>
        <taxon>Chironomidae</taxon>
        <taxon>Clunio</taxon>
    </lineage>
</organism>
<protein>
    <submittedName>
        <fullName evidence="1">CLUMA_CG016907, isoform A</fullName>
    </submittedName>
</protein>
<name>A0A1J1IUV7_9DIPT</name>
<reference evidence="1 2" key="1">
    <citation type="submission" date="2015-04" db="EMBL/GenBank/DDBJ databases">
        <authorList>
            <person name="Syromyatnikov M.Y."/>
            <person name="Popov V.N."/>
        </authorList>
    </citation>
    <scope>NUCLEOTIDE SEQUENCE [LARGE SCALE GENOMIC DNA]</scope>
</reference>
<keyword evidence="2" id="KW-1185">Reference proteome</keyword>
<dbReference type="EMBL" id="CVRI01000059">
    <property type="protein sequence ID" value="CRL03364.1"/>
    <property type="molecule type" value="Genomic_DNA"/>
</dbReference>
<evidence type="ECO:0000313" key="2">
    <source>
        <dbReference type="Proteomes" id="UP000183832"/>
    </source>
</evidence>
<dbReference type="Proteomes" id="UP000183832">
    <property type="component" value="Unassembled WGS sequence"/>
</dbReference>
<dbReference type="AlphaFoldDB" id="A0A1J1IUV7"/>
<evidence type="ECO:0000313" key="1">
    <source>
        <dbReference type="EMBL" id="CRL03364.1"/>
    </source>
</evidence>